<dbReference type="InterPro" id="IPR001283">
    <property type="entry name" value="CRISP-related"/>
</dbReference>
<dbReference type="PANTHER" id="PTHR10334">
    <property type="entry name" value="CYSTEINE-RICH SECRETORY PROTEIN-RELATED"/>
    <property type="match status" value="1"/>
</dbReference>
<name>A0AAN8P9D5_PATCE</name>
<dbReference type="Proteomes" id="UP001347796">
    <property type="component" value="Unassembled WGS sequence"/>
</dbReference>
<feature type="domain" description="SCP" evidence="1">
    <location>
        <begin position="34"/>
        <end position="179"/>
    </location>
</feature>
<evidence type="ECO:0000313" key="3">
    <source>
        <dbReference type="Proteomes" id="UP001347796"/>
    </source>
</evidence>
<sequence>MGVNNNYRLTSGLVFLFSVLSVVYSYTGLADIRAFHRTILERHNEYRRNQRASNMREMEWDESLAIQASTYAQQCNYQRPKRSPDHGENLHFESGYVKSWHSIRKSIRRSMNNWHREMQYFRYGRDCGSACSFVQMILADSYKIGCGLNRCRTMTYGRSQRRHVSLFVCFYAPKGQLIGDYPFKRGPVCSQCPRGTQCRQNLCSNRNSARSPSNIIEPNPPQSADSVVGPILPDSGPLSSSDQHYLVLVHNRMRERRRLPELRWSNILELWASYVIRCDIEYPGPETAYSNFGKVDRSQPVYQLVYEWGDEGDDVYIHLESGCRTPGDSQQCNHNTNIMQRSIRRIGCAAMACGRKRQLTCIYDNRTI</sequence>
<dbReference type="Gene3D" id="3.40.33.10">
    <property type="entry name" value="CAP"/>
    <property type="match status" value="2"/>
</dbReference>
<dbReference type="EMBL" id="JAZGQO010000014">
    <property type="protein sequence ID" value="KAK6170578.1"/>
    <property type="molecule type" value="Genomic_DNA"/>
</dbReference>
<dbReference type="Pfam" id="PF00188">
    <property type="entry name" value="CAP"/>
    <property type="match status" value="2"/>
</dbReference>
<dbReference type="SUPFAM" id="SSF55797">
    <property type="entry name" value="PR-1-like"/>
    <property type="match status" value="2"/>
</dbReference>
<dbReference type="AlphaFoldDB" id="A0AAN8P9D5"/>
<gene>
    <name evidence="2" type="ORF">SNE40_018940</name>
</gene>
<dbReference type="InterPro" id="IPR035940">
    <property type="entry name" value="CAP_sf"/>
</dbReference>
<proteinExistence type="predicted"/>
<accession>A0AAN8P9D5</accession>
<evidence type="ECO:0000313" key="2">
    <source>
        <dbReference type="EMBL" id="KAK6170578.1"/>
    </source>
</evidence>
<reference evidence="2 3" key="1">
    <citation type="submission" date="2024-01" db="EMBL/GenBank/DDBJ databases">
        <title>The genome of the rayed Mediterranean limpet Patella caerulea (Linnaeus, 1758).</title>
        <authorList>
            <person name="Anh-Thu Weber A."/>
            <person name="Halstead-Nussloch G."/>
        </authorList>
    </citation>
    <scope>NUCLEOTIDE SEQUENCE [LARGE SCALE GENOMIC DNA]</scope>
    <source>
        <strain evidence="2">AATW-2023a</strain>
        <tissue evidence="2">Whole specimen</tissue>
    </source>
</reference>
<comment type="caution">
    <text evidence="2">The sequence shown here is derived from an EMBL/GenBank/DDBJ whole genome shotgun (WGS) entry which is preliminary data.</text>
</comment>
<dbReference type="InterPro" id="IPR014044">
    <property type="entry name" value="CAP_dom"/>
</dbReference>
<keyword evidence="3" id="KW-1185">Reference proteome</keyword>
<evidence type="ECO:0000259" key="1">
    <source>
        <dbReference type="SMART" id="SM00198"/>
    </source>
</evidence>
<dbReference type="CDD" id="cd05380">
    <property type="entry name" value="CAP_euk"/>
    <property type="match status" value="1"/>
</dbReference>
<protein>
    <recommendedName>
        <fullName evidence="1">SCP domain-containing protein</fullName>
    </recommendedName>
</protein>
<organism evidence="2 3">
    <name type="scientific">Patella caerulea</name>
    <name type="common">Rayed Mediterranean limpet</name>
    <dbReference type="NCBI Taxonomy" id="87958"/>
    <lineage>
        <taxon>Eukaryota</taxon>
        <taxon>Metazoa</taxon>
        <taxon>Spiralia</taxon>
        <taxon>Lophotrochozoa</taxon>
        <taxon>Mollusca</taxon>
        <taxon>Gastropoda</taxon>
        <taxon>Patellogastropoda</taxon>
        <taxon>Patelloidea</taxon>
        <taxon>Patellidae</taxon>
        <taxon>Patella</taxon>
    </lineage>
</organism>
<dbReference type="SMART" id="SM00198">
    <property type="entry name" value="SCP"/>
    <property type="match status" value="1"/>
</dbReference>
<dbReference type="PRINTS" id="PR00837">
    <property type="entry name" value="V5TPXLIKE"/>
</dbReference>